<dbReference type="EMBL" id="JAVIPQ010000383">
    <property type="protein sequence ID" value="MDQ9558006.1"/>
    <property type="molecule type" value="Genomic_DNA"/>
</dbReference>
<dbReference type="RefSeq" id="WP_094859829.1">
    <property type="nucleotide sequence ID" value="NZ_CP047682.1"/>
</dbReference>
<evidence type="ECO:0000313" key="1">
    <source>
        <dbReference type="EMBL" id="MDQ9558006.1"/>
    </source>
</evidence>
<organism evidence="1 2">
    <name type="scientific">Serratia marcescens</name>
    <dbReference type="NCBI Taxonomy" id="615"/>
    <lineage>
        <taxon>Bacteria</taxon>
        <taxon>Pseudomonadati</taxon>
        <taxon>Pseudomonadota</taxon>
        <taxon>Gammaproteobacteria</taxon>
        <taxon>Enterobacterales</taxon>
        <taxon>Yersiniaceae</taxon>
        <taxon>Serratia</taxon>
    </lineage>
</organism>
<sequence>MLQFQVIDDFNNPNLPISNTGSTLNLASALRIYEMKSATDKSKFGIPLSLSGLTFDGEGLVLDGVVGHQANTSLIEPEEFTIITAFRADIPTASAQVHSSLAEAASPFTGSRMAVTTTGAVAVNVGAVPTAGVTTSVIMPAWEMFAETVSATTVTLTRGSNMGKLTGEITGRRPALNSLIIGGGYQSPHNVGIKGKIGVWAAYEGVLSDATITDLFTKVRAIMAPRGVILP</sequence>
<comment type="caution">
    <text evidence="1">The sequence shown here is derived from an EMBL/GenBank/DDBJ whole genome shotgun (WGS) entry which is preliminary data.</text>
</comment>
<accession>A0ABD5BMM9</accession>
<protein>
    <submittedName>
        <fullName evidence="1">Uncharacterized protein</fullName>
    </submittedName>
</protein>
<proteinExistence type="predicted"/>
<dbReference type="AlphaFoldDB" id="A0ABD5BMM9"/>
<dbReference type="Proteomes" id="UP001234811">
    <property type="component" value="Unassembled WGS sequence"/>
</dbReference>
<gene>
    <name evidence="1" type="ORF">RF091_21165</name>
</gene>
<reference evidence="1 2" key="1">
    <citation type="submission" date="2023-07" db="EMBL/GenBank/DDBJ databases">
        <title>Pathogens genome sequencing project 196.</title>
        <authorList>
            <person name="Cao X."/>
        </authorList>
    </citation>
    <scope>NUCLEOTIDE SEQUENCE [LARGE SCALE GENOMIC DNA]</scope>
    <source>
        <strain evidence="1 2">SM41</strain>
    </source>
</reference>
<evidence type="ECO:0000313" key="2">
    <source>
        <dbReference type="Proteomes" id="UP001234811"/>
    </source>
</evidence>
<name>A0ABD5BMM9_SERMA</name>